<feature type="non-terminal residue" evidence="2">
    <location>
        <position position="1"/>
    </location>
</feature>
<sequence length="287" mass="33591">MLQLHPSPDVQSLRYWGSCLKGQWCRAFERMHGNLLRILEIETQSEALEVLVQYYDPPVRCFTFRDFQLAPTLEEYECLLGLPLAESAQYFHQDQPPSWTTIAGLLRVSKIEIAKAKRNRNGLEGLPKEEEEWPAVMNALRLLLYEILLFPRMEDYVDLTAMEVFVAKKDRGENPTMAVLANTYYTFNHYGEQKGGTLRCCTPLLYLWLTSHFFHYKNKTTCPIEDFKWSWIRPMTKEAWVRKLDEASERAVHLYPSWNEREHMIVKCEGYLNVPLLGTQGAINYNP</sequence>
<dbReference type="PANTHER" id="PTHR48154">
    <property type="entry name" value="PROTEIN, PUTATIVE-RELATED"/>
    <property type="match status" value="1"/>
</dbReference>
<dbReference type="OrthoDB" id="1430424at2759"/>
<dbReference type="AlphaFoldDB" id="A0A371HE45"/>
<organism evidence="2 3">
    <name type="scientific">Mucuna pruriens</name>
    <name type="common">Velvet bean</name>
    <name type="synonym">Dolichos pruriens</name>
    <dbReference type="NCBI Taxonomy" id="157652"/>
    <lineage>
        <taxon>Eukaryota</taxon>
        <taxon>Viridiplantae</taxon>
        <taxon>Streptophyta</taxon>
        <taxon>Embryophyta</taxon>
        <taxon>Tracheophyta</taxon>
        <taxon>Spermatophyta</taxon>
        <taxon>Magnoliopsida</taxon>
        <taxon>eudicotyledons</taxon>
        <taxon>Gunneridae</taxon>
        <taxon>Pentapetalae</taxon>
        <taxon>rosids</taxon>
        <taxon>fabids</taxon>
        <taxon>Fabales</taxon>
        <taxon>Fabaceae</taxon>
        <taxon>Papilionoideae</taxon>
        <taxon>50 kb inversion clade</taxon>
        <taxon>NPAAA clade</taxon>
        <taxon>indigoferoid/millettioid clade</taxon>
        <taxon>Phaseoleae</taxon>
        <taxon>Mucuna</taxon>
    </lineage>
</organism>
<reference evidence="2" key="1">
    <citation type="submission" date="2018-05" db="EMBL/GenBank/DDBJ databases">
        <title>Draft genome of Mucuna pruriens seed.</title>
        <authorList>
            <person name="Nnadi N.E."/>
            <person name="Vos R."/>
            <person name="Hasami M.H."/>
            <person name="Devisetty U.K."/>
            <person name="Aguiy J.C."/>
        </authorList>
    </citation>
    <scope>NUCLEOTIDE SEQUENCE [LARGE SCALE GENOMIC DNA]</scope>
    <source>
        <strain evidence="2">JCA_2017</strain>
    </source>
</reference>
<evidence type="ECO:0000313" key="2">
    <source>
        <dbReference type="EMBL" id="RDY01048.1"/>
    </source>
</evidence>
<name>A0A371HE45_MUCPR</name>
<proteinExistence type="predicted"/>
<gene>
    <name evidence="2" type="ORF">CR513_15685</name>
</gene>
<keyword evidence="3" id="KW-1185">Reference proteome</keyword>
<feature type="domain" description="DUF7745" evidence="1">
    <location>
        <begin position="18"/>
        <end position="287"/>
    </location>
</feature>
<dbReference type="Proteomes" id="UP000257109">
    <property type="component" value="Unassembled WGS sequence"/>
</dbReference>
<dbReference type="EMBL" id="QJKJ01002851">
    <property type="protein sequence ID" value="RDY01048.1"/>
    <property type="molecule type" value="Genomic_DNA"/>
</dbReference>
<dbReference type="InterPro" id="IPR056647">
    <property type="entry name" value="DUF7745"/>
</dbReference>
<evidence type="ECO:0000259" key="1">
    <source>
        <dbReference type="Pfam" id="PF24924"/>
    </source>
</evidence>
<dbReference type="PANTHER" id="PTHR48154:SF1">
    <property type="entry name" value="PROTEIN, PUTATIVE-RELATED"/>
    <property type="match status" value="1"/>
</dbReference>
<comment type="caution">
    <text evidence="2">The sequence shown here is derived from an EMBL/GenBank/DDBJ whole genome shotgun (WGS) entry which is preliminary data.</text>
</comment>
<evidence type="ECO:0000313" key="3">
    <source>
        <dbReference type="Proteomes" id="UP000257109"/>
    </source>
</evidence>
<protein>
    <recommendedName>
        <fullName evidence="1">DUF7745 domain-containing protein</fullName>
    </recommendedName>
</protein>
<dbReference type="Pfam" id="PF24924">
    <property type="entry name" value="DUF7745"/>
    <property type="match status" value="1"/>
</dbReference>
<accession>A0A371HE45</accession>